<proteinExistence type="evidence at transcript level"/>
<sequence length="53" mass="6197">MEALLCAEPSSRCRRYSSEQDKNSYQLELSDRISQISKENIQHTRGEKCYGEQ</sequence>
<organism evidence="1">
    <name type="scientific">Macaca fascicularis</name>
    <name type="common">Crab-eating macaque</name>
    <name type="synonym">Cynomolgus monkey</name>
    <dbReference type="NCBI Taxonomy" id="9541"/>
    <lineage>
        <taxon>Eukaryota</taxon>
        <taxon>Metazoa</taxon>
        <taxon>Chordata</taxon>
        <taxon>Craniata</taxon>
        <taxon>Vertebrata</taxon>
        <taxon>Euteleostomi</taxon>
        <taxon>Mammalia</taxon>
        <taxon>Eutheria</taxon>
        <taxon>Euarchontoglires</taxon>
        <taxon>Primates</taxon>
        <taxon>Haplorrhini</taxon>
        <taxon>Catarrhini</taxon>
        <taxon>Cercopithecidae</taxon>
        <taxon>Cercopithecinae</taxon>
        <taxon>Macaca</taxon>
    </lineage>
</organism>
<name>Q9N053_MACFA</name>
<evidence type="ECO:0000313" key="1">
    <source>
        <dbReference type="EMBL" id="BAB01661.1"/>
    </source>
</evidence>
<dbReference type="EMBL" id="AB046079">
    <property type="protein sequence ID" value="BAB01661.1"/>
    <property type="molecule type" value="mRNA"/>
</dbReference>
<protein>
    <submittedName>
        <fullName evidence="1">Unnamed protein product</fullName>
    </submittedName>
</protein>
<dbReference type="AlphaFoldDB" id="Q9N053"/>
<accession>Q9N053</accession>
<reference evidence="1" key="1">
    <citation type="submission" date="2000-07" db="EMBL/GenBank/DDBJ databases">
        <title>Isolation of full-length cDNA clones from macaque brain cDNA libraries.</title>
        <authorList>
            <person name="Osada N."/>
            <person name="Hida M."/>
            <person name="Kusuda J."/>
            <person name="Tanuma R."/>
            <person name="Iseki K."/>
            <person name="Hirai M."/>
            <person name="Terao K."/>
            <person name="Suzuki Y."/>
            <person name="Sugano S."/>
            <person name="Hashimoto K."/>
        </authorList>
    </citation>
    <scope>NUCLEOTIDE SEQUENCE</scope>
</reference>